<reference evidence="1 2" key="1">
    <citation type="journal article" date="2012" name="Proc. Natl. Acad. Sci. U.S.A.">
        <title>Genome streamlining and chemical defense in a coral reef symbiosis.</title>
        <authorList>
            <person name="Kwan J.C."/>
            <person name="Donia M.S."/>
            <person name="Han A.W."/>
            <person name="Hirose E."/>
            <person name="Haygood M.G."/>
            <person name="Schmidt E.W."/>
        </authorList>
    </citation>
    <scope>NUCLEOTIDE SEQUENCE [LARGE SCALE GENOMIC DNA]</scope>
    <source>
        <strain evidence="1 2">L2</strain>
    </source>
</reference>
<accession>K7YFZ3</accession>
<evidence type="ECO:0000313" key="2">
    <source>
        <dbReference type="Proteomes" id="UP000010077"/>
    </source>
</evidence>
<keyword evidence="2" id="KW-1185">Reference proteome</keyword>
<name>K7YFZ3_9PROT</name>
<dbReference type="Proteomes" id="UP000010077">
    <property type="component" value="Chromosome"/>
</dbReference>
<dbReference type="HOGENOM" id="CLU_3325981_0_0_5"/>
<evidence type="ECO:0000313" key="1">
    <source>
        <dbReference type="EMBL" id="AFX98510.1"/>
    </source>
</evidence>
<protein>
    <submittedName>
        <fullName evidence="1">Uncharacterized protein</fullName>
    </submittedName>
</protein>
<dbReference type="EMBL" id="CP003539">
    <property type="protein sequence ID" value="AFX98510.1"/>
    <property type="molecule type" value="Genomic_DNA"/>
</dbReference>
<gene>
    <name evidence="1" type="ORF">A1OE_312</name>
</gene>
<sequence>MKIKILFLSSITKFNYSILKNIYRHHSLINVNYILQYN</sequence>
<dbReference type="KEGG" id="thal:A1OE_312"/>
<proteinExistence type="predicted"/>
<dbReference type="AlphaFoldDB" id="K7YFZ3"/>
<organism evidence="1 2">
    <name type="scientific">Candidatus Endolissoclinum faulkneri L2</name>
    <dbReference type="NCBI Taxonomy" id="1193729"/>
    <lineage>
        <taxon>Bacteria</taxon>
        <taxon>Pseudomonadati</taxon>
        <taxon>Pseudomonadota</taxon>
        <taxon>Alphaproteobacteria</taxon>
        <taxon>Rhodospirillales</taxon>
        <taxon>Rhodospirillaceae</taxon>
        <taxon>Candidatus Endolissoclinum</taxon>
    </lineage>
</organism>